<gene>
    <name evidence="1" type="ORF">AFUS01_LOCUS2517</name>
</gene>
<proteinExistence type="predicted"/>
<dbReference type="AlphaFoldDB" id="A0A8J2NSU7"/>
<sequence>MYFTNACSRTSLLMALIAKTEVNLFLISSSAATLEPKKSAELLKAVSRHSRYKLGPPVPQIRCPFALLISSSGKNSLHTEILKVSKWGRVAHTSGLSICATTEKFIQFDNTVQKIQPFKPAKESLGGEAQKRLPSVIISLKMSSTQVAIFPISTCWNVIAPHCIVSSCELEILTWARDILKLTIKSHSLEKQSKRTPVTASLSSPSLISSRKSCLTDFLV</sequence>
<organism evidence="1 2">
    <name type="scientific">Allacma fusca</name>
    <dbReference type="NCBI Taxonomy" id="39272"/>
    <lineage>
        <taxon>Eukaryota</taxon>
        <taxon>Metazoa</taxon>
        <taxon>Ecdysozoa</taxon>
        <taxon>Arthropoda</taxon>
        <taxon>Hexapoda</taxon>
        <taxon>Collembola</taxon>
        <taxon>Symphypleona</taxon>
        <taxon>Sminthuridae</taxon>
        <taxon>Allacma</taxon>
    </lineage>
</organism>
<comment type="caution">
    <text evidence="1">The sequence shown here is derived from an EMBL/GenBank/DDBJ whole genome shotgun (WGS) entry which is preliminary data.</text>
</comment>
<dbReference type="EMBL" id="CAJVCH010014329">
    <property type="protein sequence ID" value="CAG7678034.1"/>
    <property type="molecule type" value="Genomic_DNA"/>
</dbReference>
<name>A0A8J2NSU7_9HEXA</name>
<evidence type="ECO:0000313" key="1">
    <source>
        <dbReference type="EMBL" id="CAG7678034.1"/>
    </source>
</evidence>
<accession>A0A8J2NSU7</accession>
<protein>
    <submittedName>
        <fullName evidence="1">Uncharacterized protein</fullName>
    </submittedName>
</protein>
<reference evidence="1" key="1">
    <citation type="submission" date="2021-06" db="EMBL/GenBank/DDBJ databases">
        <authorList>
            <person name="Hodson N. C."/>
            <person name="Mongue J. A."/>
            <person name="Jaron S. K."/>
        </authorList>
    </citation>
    <scope>NUCLEOTIDE SEQUENCE</scope>
</reference>
<dbReference type="Proteomes" id="UP000708208">
    <property type="component" value="Unassembled WGS sequence"/>
</dbReference>
<evidence type="ECO:0000313" key="2">
    <source>
        <dbReference type="Proteomes" id="UP000708208"/>
    </source>
</evidence>
<keyword evidence="2" id="KW-1185">Reference proteome</keyword>